<dbReference type="STRING" id="2017.SAMN05444320_11151"/>
<evidence type="ECO:0000313" key="3">
    <source>
        <dbReference type="Proteomes" id="UP000184501"/>
    </source>
</evidence>
<evidence type="ECO:0000256" key="1">
    <source>
        <dbReference type="SAM" id="MobiDB-lite"/>
    </source>
</evidence>
<dbReference type="OrthoDB" id="5116616at2"/>
<name>A0A1M5LB07_STRHI</name>
<organism evidence="2 3">
    <name type="scientific">Streptoalloteichus hindustanus</name>
    <dbReference type="NCBI Taxonomy" id="2017"/>
    <lineage>
        <taxon>Bacteria</taxon>
        <taxon>Bacillati</taxon>
        <taxon>Actinomycetota</taxon>
        <taxon>Actinomycetes</taxon>
        <taxon>Pseudonocardiales</taxon>
        <taxon>Pseudonocardiaceae</taxon>
        <taxon>Streptoalloteichus</taxon>
    </lineage>
</organism>
<accession>A0A1M5LB07</accession>
<dbReference type="Proteomes" id="UP000184501">
    <property type="component" value="Unassembled WGS sequence"/>
</dbReference>
<dbReference type="InterPro" id="IPR021527">
    <property type="entry name" value="DUF2795"/>
</dbReference>
<feature type="compositionally biased region" description="Basic and acidic residues" evidence="1">
    <location>
        <begin position="63"/>
        <end position="76"/>
    </location>
</feature>
<evidence type="ECO:0008006" key="4">
    <source>
        <dbReference type="Google" id="ProtNLM"/>
    </source>
</evidence>
<keyword evidence="3" id="KW-1185">Reference proteome</keyword>
<feature type="compositionally biased region" description="Basic and acidic residues" evidence="1">
    <location>
        <begin position="83"/>
        <end position="96"/>
    </location>
</feature>
<dbReference type="AlphaFoldDB" id="A0A1M5LB07"/>
<proteinExistence type="predicted"/>
<sequence>MGLRERIRDALNEVDYPISKEDLVAHVERRRADDDVVAAIRACPLGDYANFTEVIGAVPLDPAPERTASERAEQARHGPKRVAQHERDIPPDPRQF</sequence>
<dbReference type="EMBL" id="FQVN01000011">
    <property type="protein sequence ID" value="SHG62282.1"/>
    <property type="molecule type" value="Genomic_DNA"/>
</dbReference>
<dbReference type="RefSeq" id="WP_073488632.1">
    <property type="nucleotide sequence ID" value="NZ_FQVN01000011.1"/>
</dbReference>
<feature type="region of interest" description="Disordered" evidence="1">
    <location>
        <begin position="62"/>
        <end position="96"/>
    </location>
</feature>
<reference evidence="2 3" key="1">
    <citation type="submission" date="2016-11" db="EMBL/GenBank/DDBJ databases">
        <authorList>
            <person name="Jaros S."/>
            <person name="Januszkiewicz K."/>
            <person name="Wedrychowicz H."/>
        </authorList>
    </citation>
    <scope>NUCLEOTIDE SEQUENCE [LARGE SCALE GENOMIC DNA]</scope>
    <source>
        <strain evidence="2 3">DSM 44523</strain>
    </source>
</reference>
<gene>
    <name evidence="2" type="ORF">SAMN05444320_11151</name>
</gene>
<evidence type="ECO:0000313" key="2">
    <source>
        <dbReference type="EMBL" id="SHG62282.1"/>
    </source>
</evidence>
<dbReference type="Pfam" id="PF11387">
    <property type="entry name" value="DUF2795"/>
    <property type="match status" value="1"/>
</dbReference>
<protein>
    <recommendedName>
        <fullName evidence="4">DUF2795 domain-containing protein</fullName>
    </recommendedName>
</protein>